<gene>
    <name evidence="2" type="ORF">DPMN_139192</name>
</gene>
<sequence length="60" mass="6659">MEKNKPAASRRRHPSETLAVDRPNPLQACIQYDKAIPKGKGSEGGLEKPGALIWMQMLSR</sequence>
<dbReference type="Proteomes" id="UP000828390">
    <property type="component" value="Unassembled WGS sequence"/>
</dbReference>
<feature type="region of interest" description="Disordered" evidence="1">
    <location>
        <begin position="1"/>
        <end position="24"/>
    </location>
</feature>
<dbReference type="EMBL" id="JAIWYP010000006">
    <property type="protein sequence ID" value="KAH3810794.1"/>
    <property type="molecule type" value="Genomic_DNA"/>
</dbReference>
<keyword evidence="3" id="KW-1185">Reference proteome</keyword>
<proteinExistence type="predicted"/>
<comment type="caution">
    <text evidence="2">The sequence shown here is derived from an EMBL/GenBank/DDBJ whole genome shotgun (WGS) entry which is preliminary data.</text>
</comment>
<protein>
    <submittedName>
        <fullName evidence="2">Uncharacterized protein</fullName>
    </submittedName>
</protein>
<accession>A0A9D4G833</accession>
<evidence type="ECO:0000256" key="1">
    <source>
        <dbReference type="SAM" id="MobiDB-lite"/>
    </source>
</evidence>
<name>A0A9D4G833_DREPO</name>
<evidence type="ECO:0000313" key="2">
    <source>
        <dbReference type="EMBL" id="KAH3810794.1"/>
    </source>
</evidence>
<evidence type="ECO:0000313" key="3">
    <source>
        <dbReference type="Proteomes" id="UP000828390"/>
    </source>
</evidence>
<dbReference type="AlphaFoldDB" id="A0A9D4G833"/>
<reference evidence="2" key="2">
    <citation type="submission" date="2020-11" db="EMBL/GenBank/DDBJ databases">
        <authorList>
            <person name="McCartney M.A."/>
            <person name="Auch B."/>
            <person name="Kono T."/>
            <person name="Mallez S."/>
            <person name="Becker A."/>
            <person name="Gohl D.M."/>
            <person name="Silverstein K.A.T."/>
            <person name="Koren S."/>
            <person name="Bechman K.B."/>
            <person name="Herman A."/>
            <person name="Abrahante J.E."/>
            <person name="Garbe J."/>
        </authorList>
    </citation>
    <scope>NUCLEOTIDE SEQUENCE</scope>
    <source>
        <strain evidence="2">Duluth1</strain>
        <tissue evidence="2">Whole animal</tissue>
    </source>
</reference>
<organism evidence="2 3">
    <name type="scientific">Dreissena polymorpha</name>
    <name type="common">Zebra mussel</name>
    <name type="synonym">Mytilus polymorpha</name>
    <dbReference type="NCBI Taxonomy" id="45954"/>
    <lineage>
        <taxon>Eukaryota</taxon>
        <taxon>Metazoa</taxon>
        <taxon>Spiralia</taxon>
        <taxon>Lophotrochozoa</taxon>
        <taxon>Mollusca</taxon>
        <taxon>Bivalvia</taxon>
        <taxon>Autobranchia</taxon>
        <taxon>Heteroconchia</taxon>
        <taxon>Euheterodonta</taxon>
        <taxon>Imparidentia</taxon>
        <taxon>Neoheterodontei</taxon>
        <taxon>Myida</taxon>
        <taxon>Dreissenoidea</taxon>
        <taxon>Dreissenidae</taxon>
        <taxon>Dreissena</taxon>
    </lineage>
</organism>
<reference evidence="2" key="1">
    <citation type="journal article" date="2019" name="bioRxiv">
        <title>The Genome of the Zebra Mussel, Dreissena polymorpha: A Resource for Invasive Species Research.</title>
        <authorList>
            <person name="McCartney M.A."/>
            <person name="Auch B."/>
            <person name="Kono T."/>
            <person name="Mallez S."/>
            <person name="Zhang Y."/>
            <person name="Obille A."/>
            <person name="Becker A."/>
            <person name="Abrahante J.E."/>
            <person name="Garbe J."/>
            <person name="Badalamenti J.P."/>
            <person name="Herman A."/>
            <person name="Mangelson H."/>
            <person name="Liachko I."/>
            <person name="Sullivan S."/>
            <person name="Sone E.D."/>
            <person name="Koren S."/>
            <person name="Silverstein K.A.T."/>
            <person name="Beckman K.B."/>
            <person name="Gohl D.M."/>
        </authorList>
    </citation>
    <scope>NUCLEOTIDE SEQUENCE</scope>
    <source>
        <strain evidence="2">Duluth1</strain>
        <tissue evidence="2">Whole animal</tissue>
    </source>
</reference>